<name>A0A4Y3VQT8_9ACTN</name>
<gene>
    <name evidence="1" type="ORF">SSP24_57040</name>
</gene>
<keyword evidence="2" id="KW-1185">Reference proteome</keyword>
<protein>
    <recommendedName>
        <fullName evidence="3">Immunity protein Imm1</fullName>
    </recommendedName>
</protein>
<dbReference type="AlphaFoldDB" id="A0A4Y3VQT8"/>
<dbReference type="Proteomes" id="UP000317881">
    <property type="component" value="Unassembled WGS sequence"/>
</dbReference>
<evidence type="ECO:0008006" key="3">
    <source>
        <dbReference type="Google" id="ProtNLM"/>
    </source>
</evidence>
<organism evidence="1 2">
    <name type="scientific">Streptomyces spinoverrucosus</name>
    <dbReference type="NCBI Taxonomy" id="284043"/>
    <lineage>
        <taxon>Bacteria</taxon>
        <taxon>Bacillati</taxon>
        <taxon>Actinomycetota</taxon>
        <taxon>Actinomycetes</taxon>
        <taxon>Kitasatosporales</taxon>
        <taxon>Streptomycetaceae</taxon>
        <taxon>Streptomyces</taxon>
    </lineage>
</organism>
<dbReference type="InterPro" id="IPR025680">
    <property type="entry name" value="DddI"/>
</dbReference>
<comment type="caution">
    <text evidence="1">The sequence shown here is derived from an EMBL/GenBank/DDBJ whole genome shotgun (WGS) entry which is preliminary data.</text>
</comment>
<evidence type="ECO:0000313" key="1">
    <source>
        <dbReference type="EMBL" id="GEC08049.1"/>
    </source>
</evidence>
<dbReference type="OrthoDB" id="5185958at2"/>
<accession>A0A4Y3VQT8</accession>
<proteinExistence type="predicted"/>
<evidence type="ECO:0000313" key="2">
    <source>
        <dbReference type="Proteomes" id="UP000317881"/>
    </source>
</evidence>
<dbReference type="EMBL" id="BJND01000046">
    <property type="protein sequence ID" value="GEC08049.1"/>
    <property type="molecule type" value="Genomic_DNA"/>
</dbReference>
<reference evidence="1 2" key="1">
    <citation type="submission" date="2019-06" db="EMBL/GenBank/DDBJ databases">
        <title>Whole genome shotgun sequence of Streptomyces spinoverrucosus NBRC 14228.</title>
        <authorList>
            <person name="Hosoyama A."/>
            <person name="Uohara A."/>
            <person name="Ohji S."/>
            <person name="Ichikawa N."/>
        </authorList>
    </citation>
    <scope>NUCLEOTIDE SEQUENCE [LARGE SCALE GENOMIC DNA]</scope>
    <source>
        <strain evidence="1 2">NBRC 14228</strain>
    </source>
</reference>
<dbReference type="Pfam" id="PF14430">
    <property type="entry name" value="Imm1"/>
    <property type="match status" value="1"/>
</dbReference>
<dbReference type="RefSeq" id="WP_141312562.1">
    <property type="nucleotide sequence ID" value="NZ_BJND01000046.1"/>
</dbReference>
<sequence length="159" mass="17825">MVGNVERLMQDELWPVTVRAEARYKLGHGADPAKLVTPEDVDRVIDELLTGGPKYQTLAQIHSMERERTWAGAFDHELVVGANAELNAGIMTYMDEFGNFATVGDPGSRKEPLYHLMGHMRELPDECEISLDLVRQAAKEFVFAGGVRPTCVAWKPIEW</sequence>